<sequence>MDWNKKHLNLNESTEFESLITIEPMEVNNIIQDPLNLTFEEYETSQTSDSVHVFPSEPRGVLKKKPRFAVPIIIESEVEKEDVTDKVKSFISENELVEQMDNISFEEYSEKVTDLECQEM</sequence>
<keyword evidence="2" id="KW-1185">Reference proteome</keyword>
<accession>A0A183MJA6</accession>
<organism evidence="1 2">
    <name type="scientific">Schistosoma margrebowiei</name>
    <dbReference type="NCBI Taxonomy" id="48269"/>
    <lineage>
        <taxon>Eukaryota</taxon>
        <taxon>Metazoa</taxon>
        <taxon>Spiralia</taxon>
        <taxon>Lophotrochozoa</taxon>
        <taxon>Platyhelminthes</taxon>
        <taxon>Trematoda</taxon>
        <taxon>Digenea</taxon>
        <taxon>Strigeidida</taxon>
        <taxon>Schistosomatoidea</taxon>
        <taxon>Schistosomatidae</taxon>
        <taxon>Schistosoma</taxon>
    </lineage>
</organism>
<dbReference type="AlphaFoldDB" id="A0A183MJA6"/>
<name>A0A183MJA6_9TREM</name>
<gene>
    <name evidence="1" type="ORF">SMRZ_LOCUS16131</name>
</gene>
<protein>
    <submittedName>
        <fullName evidence="1">Uncharacterized protein</fullName>
    </submittedName>
</protein>
<reference evidence="1 2" key="1">
    <citation type="submission" date="2018-11" db="EMBL/GenBank/DDBJ databases">
        <authorList>
            <consortium name="Pathogen Informatics"/>
        </authorList>
    </citation>
    <scope>NUCLEOTIDE SEQUENCE [LARGE SCALE GENOMIC DNA]</scope>
    <source>
        <strain evidence="1 2">Zambia</strain>
    </source>
</reference>
<evidence type="ECO:0000313" key="1">
    <source>
        <dbReference type="EMBL" id="VDP20052.1"/>
    </source>
</evidence>
<evidence type="ECO:0000313" key="2">
    <source>
        <dbReference type="Proteomes" id="UP000277204"/>
    </source>
</evidence>
<dbReference type="Proteomes" id="UP000277204">
    <property type="component" value="Unassembled WGS sequence"/>
</dbReference>
<dbReference type="EMBL" id="UZAI01017068">
    <property type="protein sequence ID" value="VDP20052.1"/>
    <property type="molecule type" value="Genomic_DNA"/>
</dbReference>
<proteinExistence type="predicted"/>